<keyword evidence="2" id="KW-1185">Reference proteome</keyword>
<reference evidence="1 2" key="1">
    <citation type="submission" date="2018-02" db="EMBL/GenBank/DDBJ databases">
        <title>Complete genome of Nitrosopumilus ureaphilus PS0.</title>
        <authorList>
            <person name="Qin W."/>
            <person name="Zheng Y."/>
            <person name="Stahl D.A."/>
        </authorList>
    </citation>
    <scope>NUCLEOTIDE SEQUENCE [LARGE SCALE GENOMIC DNA]</scope>
    <source>
        <strain evidence="1 2">PS0</strain>
    </source>
</reference>
<dbReference type="PANTHER" id="PTHR42866:SF1">
    <property type="entry name" value="SPORE COAT POLYSACCHARIDE BIOSYNTHESIS PROTEIN SPSF"/>
    <property type="match status" value="1"/>
</dbReference>
<dbReference type="PANTHER" id="PTHR42866">
    <property type="entry name" value="3-DEOXY-MANNO-OCTULOSONATE CYTIDYLYLTRANSFERASE"/>
    <property type="match status" value="1"/>
</dbReference>
<dbReference type="KEGG" id="nue:C5F50_00895"/>
<dbReference type="InterPro" id="IPR029044">
    <property type="entry name" value="Nucleotide-diphossugar_trans"/>
</dbReference>
<accession>A0A7D5R5A4</accession>
<dbReference type="Gene3D" id="3.90.550.10">
    <property type="entry name" value="Spore Coat Polysaccharide Biosynthesis Protein SpsA, Chain A"/>
    <property type="match status" value="1"/>
</dbReference>
<dbReference type="Proteomes" id="UP000509478">
    <property type="component" value="Chromosome"/>
</dbReference>
<evidence type="ECO:0000313" key="1">
    <source>
        <dbReference type="EMBL" id="QLH05798.1"/>
    </source>
</evidence>
<evidence type="ECO:0000313" key="2">
    <source>
        <dbReference type="Proteomes" id="UP000509478"/>
    </source>
</evidence>
<dbReference type="AlphaFoldDB" id="A0A7D5R5A4"/>
<dbReference type="InterPro" id="IPR003329">
    <property type="entry name" value="Cytidylyl_trans"/>
</dbReference>
<gene>
    <name evidence="1" type="ORF">C5F50_00895</name>
</gene>
<dbReference type="SUPFAM" id="SSF53448">
    <property type="entry name" value="Nucleotide-diphospho-sugar transferases"/>
    <property type="match status" value="1"/>
</dbReference>
<organism evidence="1 2">
    <name type="scientific">Nitrosopumilus ureiphilus</name>
    <dbReference type="NCBI Taxonomy" id="1470067"/>
    <lineage>
        <taxon>Archaea</taxon>
        <taxon>Nitrososphaerota</taxon>
        <taxon>Nitrososphaeria</taxon>
        <taxon>Nitrosopumilales</taxon>
        <taxon>Nitrosopumilaceae</taxon>
        <taxon>Nitrosopumilus</taxon>
    </lineage>
</organism>
<protein>
    <submittedName>
        <fullName evidence="1">Acylneuraminate cytidylyltransferase</fullName>
    </submittedName>
</protein>
<name>A0A7D5R5A4_9ARCH</name>
<dbReference type="GO" id="GO:0016779">
    <property type="term" value="F:nucleotidyltransferase activity"/>
    <property type="evidence" value="ECO:0007669"/>
    <property type="project" value="UniProtKB-KW"/>
</dbReference>
<keyword evidence="1" id="KW-0548">Nucleotidyltransferase</keyword>
<proteinExistence type="predicted"/>
<dbReference type="GeneID" id="56066573"/>
<dbReference type="RefSeq" id="WP_179371864.1">
    <property type="nucleotide sequence ID" value="NZ_CP026995.1"/>
</dbReference>
<dbReference type="EMBL" id="CP026995">
    <property type="protein sequence ID" value="QLH05798.1"/>
    <property type="molecule type" value="Genomic_DNA"/>
</dbReference>
<sequence>MNVDIFIPVRLNSTRLRKKHLEKIGEISIIEHLVNRLKNVKNFRKIIVCTTNNKSDDELVDFLEMKKITYFRGDEKNILKRFVDAAREFDTDIIIDVEGDKLFTEPDLVNKIILEMKSNEYDFIIGSSSSTFDANDHFIHGIIPTGIRVSCIKKIASLVKSEKFETGYKEFFESNSTIKKKIFNLDITKLKIPKNLRLTIDYPEDLEFAKQLFRKLDKNYTYLDILELLDKNGELLKIIKNIDKKWAENYKKEISENY</sequence>
<keyword evidence="1" id="KW-0808">Transferase</keyword>
<dbReference type="Pfam" id="PF02348">
    <property type="entry name" value="CTP_transf_3"/>
    <property type="match status" value="1"/>
</dbReference>
<dbReference type="GO" id="GO:0005829">
    <property type="term" value="C:cytosol"/>
    <property type="evidence" value="ECO:0007669"/>
    <property type="project" value="TreeGrafter"/>
</dbReference>
<dbReference type="OrthoDB" id="10155at2157"/>